<feature type="non-terminal residue" evidence="1">
    <location>
        <position position="1"/>
    </location>
</feature>
<dbReference type="PANTHER" id="PTHR32102">
    <property type="entry name" value="DUF1084 DOMAIN-CONTAINING PROTEIN-RELATED"/>
    <property type="match status" value="1"/>
</dbReference>
<name>A0A0H5QK37_9EUKA</name>
<dbReference type="EMBL" id="HACM01001926">
    <property type="protein sequence ID" value="CRZ02368.1"/>
    <property type="molecule type" value="Transcribed_RNA"/>
</dbReference>
<evidence type="ECO:0000313" key="1">
    <source>
        <dbReference type="EMBL" id="CRZ02368.1"/>
    </source>
</evidence>
<accession>A0A0H5QK37</accession>
<dbReference type="AlphaFoldDB" id="A0A0H5QK37"/>
<dbReference type="GO" id="GO:0006935">
    <property type="term" value="P:chemotaxis"/>
    <property type="evidence" value="ECO:0007669"/>
    <property type="project" value="TreeGrafter"/>
</dbReference>
<protein>
    <submittedName>
        <fullName evidence="1">Uncharacterized protein</fullName>
    </submittedName>
</protein>
<sequence>DGISAFKDAFTYVADMAKKLVLDASLFDQFKFLQGSLESRDVLDACKQLVAPMFSTKVLTKTLLPTQQCLFPQGSREFAASPCCNRTLQYTQCCAPVSVVANLTVIKDIQTSVIQSTCSNPDKILLSLYSYINSLNPSLTLFDTQDELSNRWQKFTTTCSNLIYSQKCAVDADCLYSKSCDSNMGSCKVPWGLDADLTLQCYYDQFDPQHRTALAGSWGISDDSKTAFVAKMGSLLLKDDCVGNNAFNLQSRCQGDNNGCTTCTESNRTLCLAEKSCNWNNQIQSQQECLATNPVDSYTSFCGQCWNGGASCWSQTSPDMCVADFYRTKADCDGANLNLTWYTPAWQQGQCVDASKKNASSCLPSTICSQVTSDGRGCDSGNTHICYAPNVNQTVCNSASSVTRTHDGQQYNLQWQSWLNNQTGLCAVSKQWQSQLPFTPSFCSSFSSAVGNKPVLFYPGRTWTEGQLNTPEKCAIGRCNWNDPQGRESGWNFGKAQCE</sequence>
<reference evidence="1" key="1">
    <citation type="submission" date="2015-04" db="EMBL/GenBank/DDBJ databases">
        <title>The genome sequence of the plant pathogenic Rhizarian Plasmodiophora brassicae reveals insights in its biotrophic life cycle and the origin of chitin synthesis.</title>
        <authorList>
            <person name="Schwelm A."/>
            <person name="Fogelqvist J."/>
            <person name="Knaust A."/>
            <person name="Julke S."/>
            <person name="Lilja T."/>
            <person name="Dhandapani V."/>
            <person name="Bonilla-Rosso G."/>
            <person name="Karlsson M."/>
            <person name="Shevchenko A."/>
            <person name="Choi S.R."/>
            <person name="Kim H.G."/>
            <person name="Park J.Y."/>
            <person name="Lim Y.P."/>
            <person name="Ludwig-Muller J."/>
            <person name="Dixelius C."/>
        </authorList>
    </citation>
    <scope>NUCLEOTIDE SEQUENCE</scope>
    <source>
        <tissue evidence="1">Potato root galls</tissue>
    </source>
</reference>
<feature type="non-terminal residue" evidence="1">
    <location>
        <position position="499"/>
    </location>
</feature>
<organism evidence="1">
    <name type="scientific">Spongospora subterranea</name>
    <dbReference type="NCBI Taxonomy" id="70186"/>
    <lineage>
        <taxon>Eukaryota</taxon>
        <taxon>Sar</taxon>
        <taxon>Rhizaria</taxon>
        <taxon>Endomyxa</taxon>
        <taxon>Phytomyxea</taxon>
        <taxon>Plasmodiophorida</taxon>
        <taxon>Plasmodiophoridae</taxon>
        <taxon>Spongospora</taxon>
    </lineage>
</organism>
<proteinExistence type="predicted"/>